<proteinExistence type="predicted"/>
<protein>
    <submittedName>
        <fullName evidence="1">Uncharacterized protein</fullName>
    </submittedName>
</protein>
<sequence length="90" mass="10028">MDEKLGLARFGGCMKVDNVQALAALLSADIPQRYVRPEREEDIIVFNGDEDKDSGGDDIPVVDFGRLLAPQFSKDEAARLHLACKEWGFF</sequence>
<name>A0AAP0G8K7_9ASPA</name>
<dbReference type="EMBL" id="JBBWWQ010000006">
    <property type="protein sequence ID" value="KAK8944437.1"/>
    <property type="molecule type" value="Genomic_DNA"/>
</dbReference>
<evidence type="ECO:0000313" key="1">
    <source>
        <dbReference type="EMBL" id="KAK8944437.1"/>
    </source>
</evidence>
<dbReference type="Proteomes" id="UP001418222">
    <property type="component" value="Unassembled WGS sequence"/>
</dbReference>
<dbReference type="AlphaFoldDB" id="A0AAP0G8K7"/>
<dbReference type="InterPro" id="IPR027443">
    <property type="entry name" value="IPNS-like_sf"/>
</dbReference>
<keyword evidence="2" id="KW-1185">Reference proteome</keyword>
<reference evidence="1 2" key="1">
    <citation type="journal article" date="2022" name="Nat. Plants">
        <title>Genomes of leafy and leafless Platanthera orchids illuminate the evolution of mycoheterotrophy.</title>
        <authorList>
            <person name="Li M.H."/>
            <person name="Liu K.W."/>
            <person name="Li Z."/>
            <person name="Lu H.C."/>
            <person name="Ye Q.L."/>
            <person name="Zhang D."/>
            <person name="Wang J.Y."/>
            <person name="Li Y.F."/>
            <person name="Zhong Z.M."/>
            <person name="Liu X."/>
            <person name="Yu X."/>
            <person name="Liu D.K."/>
            <person name="Tu X.D."/>
            <person name="Liu B."/>
            <person name="Hao Y."/>
            <person name="Liao X.Y."/>
            <person name="Jiang Y.T."/>
            <person name="Sun W.H."/>
            <person name="Chen J."/>
            <person name="Chen Y.Q."/>
            <person name="Ai Y."/>
            <person name="Zhai J.W."/>
            <person name="Wu S.S."/>
            <person name="Zhou Z."/>
            <person name="Hsiao Y.Y."/>
            <person name="Wu W.L."/>
            <person name="Chen Y.Y."/>
            <person name="Lin Y.F."/>
            <person name="Hsu J.L."/>
            <person name="Li C.Y."/>
            <person name="Wang Z.W."/>
            <person name="Zhao X."/>
            <person name="Zhong W.Y."/>
            <person name="Ma X.K."/>
            <person name="Ma L."/>
            <person name="Huang J."/>
            <person name="Chen G.Z."/>
            <person name="Huang M.Z."/>
            <person name="Huang L."/>
            <person name="Peng D.H."/>
            <person name="Luo Y.B."/>
            <person name="Zou S.Q."/>
            <person name="Chen S.P."/>
            <person name="Lan S."/>
            <person name="Tsai W.C."/>
            <person name="Van de Peer Y."/>
            <person name="Liu Z.J."/>
        </authorList>
    </citation>
    <scope>NUCLEOTIDE SEQUENCE [LARGE SCALE GENOMIC DNA]</scope>
    <source>
        <strain evidence="1">Lor287</strain>
    </source>
</reference>
<accession>A0AAP0G8K7</accession>
<evidence type="ECO:0000313" key="2">
    <source>
        <dbReference type="Proteomes" id="UP001418222"/>
    </source>
</evidence>
<dbReference type="Gene3D" id="2.60.120.330">
    <property type="entry name" value="B-lactam Antibiotic, Isopenicillin N Synthase, Chain"/>
    <property type="match status" value="1"/>
</dbReference>
<dbReference type="SUPFAM" id="SSF51197">
    <property type="entry name" value="Clavaminate synthase-like"/>
    <property type="match status" value="1"/>
</dbReference>
<gene>
    <name evidence="1" type="ORF">KSP39_PZI008469</name>
</gene>
<comment type="caution">
    <text evidence="1">The sequence shown here is derived from an EMBL/GenBank/DDBJ whole genome shotgun (WGS) entry which is preliminary data.</text>
</comment>
<organism evidence="1 2">
    <name type="scientific">Platanthera zijinensis</name>
    <dbReference type="NCBI Taxonomy" id="2320716"/>
    <lineage>
        <taxon>Eukaryota</taxon>
        <taxon>Viridiplantae</taxon>
        <taxon>Streptophyta</taxon>
        <taxon>Embryophyta</taxon>
        <taxon>Tracheophyta</taxon>
        <taxon>Spermatophyta</taxon>
        <taxon>Magnoliopsida</taxon>
        <taxon>Liliopsida</taxon>
        <taxon>Asparagales</taxon>
        <taxon>Orchidaceae</taxon>
        <taxon>Orchidoideae</taxon>
        <taxon>Orchideae</taxon>
        <taxon>Orchidinae</taxon>
        <taxon>Platanthera</taxon>
    </lineage>
</organism>